<protein>
    <submittedName>
        <fullName evidence="8">Radical SAM domain protein</fullName>
    </submittedName>
</protein>
<reference evidence="8" key="1">
    <citation type="submission" date="2007-11" db="EMBL/GenBank/DDBJ databases">
        <title>Complete sequence of Petroga mobilis SJ95.</title>
        <authorList>
            <consortium name="US DOE Joint Genome Institute"/>
            <person name="Copeland A."/>
            <person name="Lucas S."/>
            <person name="Lapidus A."/>
            <person name="Barry K."/>
            <person name="Glavina del Rio T."/>
            <person name="Dalin E."/>
            <person name="Tice H."/>
            <person name="Pitluck S."/>
            <person name="Meincke L."/>
            <person name="Brettin T."/>
            <person name="Bruce D."/>
            <person name="Detter J.C."/>
            <person name="Han C."/>
            <person name="Kuske C.R."/>
            <person name="Schmutz J."/>
            <person name="Larimer F."/>
            <person name="Land M."/>
            <person name="Hauser L."/>
            <person name="Kyrpides N."/>
            <person name="Mikhailova N."/>
            <person name="Noll K."/>
            <person name="Richardson P."/>
        </authorList>
    </citation>
    <scope>NUCLEOTIDE SEQUENCE [LARGE SCALE GENOMIC DNA]</scope>
    <source>
        <strain evidence="8">SJ95</strain>
    </source>
</reference>
<name>A9BGM8_PETMO</name>
<evidence type="ECO:0000256" key="3">
    <source>
        <dbReference type="ARBA" id="ARBA00022691"/>
    </source>
</evidence>
<dbReference type="SFLD" id="SFLDG01067">
    <property type="entry name" value="SPASM/twitch_domain_containing"/>
    <property type="match status" value="1"/>
</dbReference>
<evidence type="ECO:0000313" key="8">
    <source>
        <dbReference type="EMBL" id="ABX32268.1"/>
    </source>
</evidence>
<dbReference type="SMART" id="SM00729">
    <property type="entry name" value="Elp3"/>
    <property type="match status" value="1"/>
</dbReference>
<evidence type="ECO:0000256" key="5">
    <source>
        <dbReference type="ARBA" id="ARBA00023004"/>
    </source>
</evidence>
<dbReference type="InterPro" id="IPR007197">
    <property type="entry name" value="rSAM"/>
</dbReference>
<keyword evidence="2" id="KW-0004">4Fe-4S</keyword>
<dbReference type="RefSeq" id="WP_012209365.1">
    <property type="nucleotide sequence ID" value="NC_010003.1"/>
</dbReference>
<dbReference type="Pfam" id="PF04055">
    <property type="entry name" value="Radical_SAM"/>
    <property type="match status" value="1"/>
</dbReference>
<dbReference type="Proteomes" id="UP000000789">
    <property type="component" value="Chromosome"/>
</dbReference>
<dbReference type="InterPro" id="IPR041881">
    <property type="entry name" value="PqqD_sf"/>
</dbReference>
<evidence type="ECO:0000256" key="2">
    <source>
        <dbReference type="ARBA" id="ARBA00022485"/>
    </source>
</evidence>
<evidence type="ECO:0000259" key="7">
    <source>
        <dbReference type="PROSITE" id="PS51918"/>
    </source>
</evidence>
<dbReference type="CDD" id="cd01335">
    <property type="entry name" value="Radical_SAM"/>
    <property type="match status" value="1"/>
</dbReference>
<dbReference type="STRING" id="403833.Pmob_1570"/>
<dbReference type="OrthoDB" id="9808591at2"/>
<organism evidence="8 9">
    <name type="scientific">Petrotoga mobilis (strain DSM 10674 / SJ95)</name>
    <dbReference type="NCBI Taxonomy" id="403833"/>
    <lineage>
        <taxon>Bacteria</taxon>
        <taxon>Thermotogati</taxon>
        <taxon>Thermotogota</taxon>
        <taxon>Thermotogae</taxon>
        <taxon>Petrotogales</taxon>
        <taxon>Petrotogaceae</taxon>
        <taxon>Petrotoga</taxon>
    </lineage>
</organism>
<dbReference type="GO" id="GO:0051536">
    <property type="term" value="F:iron-sulfur cluster binding"/>
    <property type="evidence" value="ECO:0007669"/>
    <property type="project" value="UniProtKB-KW"/>
</dbReference>
<dbReference type="AlphaFoldDB" id="A9BGM8"/>
<sequence length="474" mass="55410">MLNIMPETLIWDVTQLCNLSCIHCYNNDRYGKNNIYHSGKDLTTEEARNAIEKIANSGVKHIHLLGGEPFCRKDIFELCSFAKKEGLMVTVNTNGLFLTPENCEKLVFSEVDSITVSLDGATSEVHDRIRGRGVFDQVIKNLEVFLNKRNELKSKIKVFIAFTMLNYNIHQIPLIVDLAMNMGLDGIDIMELYSSGNASNGKFDYSKDESIKQMEMLARKLRNNQKYFSNFFVQLDTVFSLVEYLNKKYLANFSFNPEFTNCTASDGMFYMQADGELHPCGVANNPLYNKNLLNDGAYKIESINIKNIRSLEEMVKSDYNQTFLNFKKLFRARQFTQFPICSSCEHRTICSQLCPIIYYYKNNIEICSKVKKLKNNFIRDMINKKVFLRREVLKKEENDKIYLWDHQWKTYRLIEGSGNEIWRLIEKGENEIRNIIKELDKKYNNEVKRDKIKEDVVFFINELYNSEFVTLEEL</sequence>
<dbReference type="GO" id="GO:0003824">
    <property type="term" value="F:catalytic activity"/>
    <property type="evidence" value="ECO:0007669"/>
    <property type="project" value="InterPro"/>
</dbReference>
<dbReference type="Gene3D" id="3.20.20.70">
    <property type="entry name" value="Aldolase class I"/>
    <property type="match status" value="1"/>
</dbReference>
<keyword evidence="9" id="KW-1185">Reference proteome</keyword>
<evidence type="ECO:0000256" key="1">
    <source>
        <dbReference type="ARBA" id="ARBA00001966"/>
    </source>
</evidence>
<dbReference type="GO" id="GO:0046872">
    <property type="term" value="F:metal ion binding"/>
    <property type="evidence" value="ECO:0007669"/>
    <property type="project" value="UniProtKB-KW"/>
</dbReference>
<dbReference type="PANTHER" id="PTHR11228:SF7">
    <property type="entry name" value="PQQA PEPTIDE CYCLASE"/>
    <property type="match status" value="1"/>
</dbReference>
<evidence type="ECO:0000256" key="4">
    <source>
        <dbReference type="ARBA" id="ARBA00022723"/>
    </source>
</evidence>
<dbReference type="Gene3D" id="1.10.10.1150">
    <property type="entry name" value="Coenzyme PQQ synthesis protein D (PqqD)"/>
    <property type="match status" value="1"/>
</dbReference>
<dbReference type="KEGG" id="pmo:Pmob_1570"/>
<evidence type="ECO:0000313" key="9">
    <source>
        <dbReference type="Proteomes" id="UP000000789"/>
    </source>
</evidence>
<keyword evidence="4" id="KW-0479">Metal-binding</keyword>
<evidence type="ECO:0000256" key="6">
    <source>
        <dbReference type="ARBA" id="ARBA00023014"/>
    </source>
</evidence>
<keyword evidence="3" id="KW-0949">S-adenosyl-L-methionine</keyword>
<dbReference type="SFLD" id="SFLDS00029">
    <property type="entry name" value="Radical_SAM"/>
    <property type="match status" value="1"/>
</dbReference>
<keyword evidence="5" id="KW-0408">Iron</keyword>
<dbReference type="eggNOG" id="COG0535">
    <property type="taxonomic scope" value="Bacteria"/>
</dbReference>
<keyword evidence="6" id="KW-0411">Iron-sulfur</keyword>
<dbReference type="PROSITE" id="PS51918">
    <property type="entry name" value="RADICAL_SAM"/>
    <property type="match status" value="1"/>
</dbReference>
<feature type="domain" description="Radical SAM core" evidence="7">
    <location>
        <begin position="3"/>
        <end position="224"/>
    </location>
</feature>
<dbReference type="InterPro" id="IPR006638">
    <property type="entry name" value="Elp3/MiaA/NifB-like_rSAM"/>
</dbReference>
<dbReference type="InterPro" id="IPR050377">
    <property type="entry name" value="Radical_SAM_PqqE_MftC-like"/>
</dbReference>
<proteinExistence type="predicted"/>
<dbReference type="SFLD" id="SFLDG01387">
    <property type="entry name" value="BtrN-like_SPASM_domain_contain"/>
    <property type="match status" value="1"/>
</dbReference>
<accession>A9BGM8</accession>
<comment type="cofactor">
    <cofactor evidence="1">
        <name>[4Fe-4S] cluster</name>
        <dbReference type="ChEBI" id="CHEBI:49883"/>
    </cofactor>
</comment>
<dbReference type="InterPro" id="IPR008792">
    <property type="entry name" value="PQQD"/>
</dbReference>
<dbReference type="InterPro" id="IPR013785">
    <property type="entry name" value="Aldolase_TIM"/>
</dbReference>
<dbReference type="InterPro" id="IPR034391">
    <property type="entry name" value="AdoMet-like_SPASM_containing"/>
</dbReference>
<dbReference type="SFLD" id="SFLDG01386">
    <property type="entry name" value="main_SPASM_domain-containing"/>
    <property type="match status" value="1"/>
</dbReference>
<dbReference type="InterPro" id="IPR058240">
    <property type="entry name" value="rSAM_sf"/>
</dbReference>
<dbReference type="HOGENOM" id="CLU_575991_0_0_0"/>
<dbReference type="SUPFAM" id="SSF102114">
    <property type="entry name" value="Radical SAM enzymes"/>
    <property type="match status" value="1"/>
</dbReference>
<gene>
    <name evidence="8" type="ordered locus">Pmob_1570</name>
</gene>
<dbReference type="EMBL" id="CP000879">
    <property type="protein sequence ID" value="ABX32268.1"/>
    <property type="molecule type" value="Genomic_DNA"/>
</dbReference>
<dbReference type="Pfam" id="PF05402">
    <property type="entry name" value="PqqD"/>
    <property type="match status" value="1"/>
</dbReference>
<dbReference type="PANTHER" id="PTHR11228">
    <property type="entry name" value="RADICAL SAM DOMAIN PROTEIN"/>
    <property type="match status" value="1"/>
</dbReference>